<dbReference type="Gene3D" id="1.10.287.1490">
    <property type="match status" value="1"/>
</dbReference>
<evidence type="ECO:0008006" key="4">
    <source>
        <dbReference type="Google" id="ProtNLM"/>
    </source>
</evidence>
<dbReference type="AlphaFoldDB" id="A0AAV2LUL8"/>
<dbReference type="EMBL" id="OZ035826">
    <property type="protein sequence ID" value="CAL1604059.1"/>
    <property type="molecule type" value="Genomic_DNA"/>
</dbReference>
<organism evidence="2 3">
    <name type="scientific">Knipowitschia caucasica</name>
    <name type="common">Caucasian dwarf goby</name>
    <name type="synonym">Pomatoschistus caucasicus</name>
    <dbReference type="NCBI Taxonomy" id="637954"/>
    <lineage>
        <taxon>Eukaryota</taxon>
        <taxon>Metazoa</taxon>
        <taxon>Chordata</taxon>
        <taxon>Craniata</taxon>
        <taxon>Vertebrata</taxon>
        <taxon>Euteleostomi</taxon>
        <taxon>Actinopterygii</taxon>
        <taxon>Neopterygii</taxon>
        <taxon>Teleostei</taxon>
        <taxon>Neoteleostei</taxon>
        <taxon>Acanthomorphata</taxon>
        <taxon>Gobiaria</taxon>
        <taxon>Gobiiformes</taxon>
        <taxon>Gobioidei</taxon>
        <taxon>Gobiidae</taxon>
        <taxon>Gobiinae</taxon>
        <taxon>Knipowitschia</taxon>
    </lineage>
</organism>
<evidence type="ECO:0000256" key="1">
    <source>
        <dbReference type="SAM" id="Coils"/>
    </source>
</evidence>
<protein>
    <recommendedName>
        <fullName evidence="4">Testis expressed 9</fullName>
    </recommendedName>
</protein>
<feature type="coiled-coil region" evidence="1">
    <location>
        <begin position="161"/>
        <end position="318"/>
    </location>
</feature>
<proteinExistence type="predicted"/>
<accession>A0AAV2LUL8</accession>
<dbReference type="PANTHER" id="PTHR23313">
    <property type="entry name" value="TSEC1-RELATED"/>
    <property type="match status" value="1"/>
</dbReference>
<evidence type="ECO:0000313" key="3">
    <source>
        <dbReference type="Proteomes" id="UP001497482"/>
    </source>
</evidence>
<dbReference type="PANTHER" id="PTHR23313:SF0">
    <property type="entry name" value="TESTIS-EXPRESSED PROTEIN 9"/>
    <property type="match status" value="1"/>
</dbReference>
<sequence>MCDGRGPGSAPDDSIPAKEEHYKLLNAELEAKNADIIRQADLLLKEQNTLFSKPLSTVKLTDFEEDGRIMTTLHDSSEKPHIKVKTKHQATFKAIHSGKQPKDKTIRSKISSGNYLVALEEEAGTFLSKTILNMEEKMNEEQFSDPFFIETKTPDVSDAQMRVLKAKFRIMQEELDQLTSEYYKKDDENIRLNSKIKELEEERSKLQKSESILKTQIEKHKVLVETSDKKCEGLQMHIVELNKEIESLNRSSKQTATLHNNVEIRLNRATEESQRLKSELNKIKQMNKDKSDEQYQGRENLQAENKNLKKQKAELVIGFKKQLKLIDILKRQRMHFEASKLLSFTEEEFMKALDWGEL</sequence>
<name>A0AAV2LUL8_KNICA</name>
<gene>
    <name evidence="2" type="ORF">KC01_LOCUS31640</name>
</gene>
<keyword evidence="1" id="KW-0175">Coiled coil</keyword>
<keyword evidence="3" id="KW-1185">Reference proteome</keyword>
<evidence type="ECO:0000313" key="2">
    <source>
        <dbReference type="EMBL" id="CAL1604059.1"/>
    </source>
</evidence>
<dbReference type="Proteomes" id="UP001497482">
    <property type="component" value="Chromosome 4"/>
</dbReference>
<reference evidence="2 3" key="1">
    <citation type="submission" date="2024-04" db="EMBL/GenBank/DDBJ databases">
        <authorList>
            <person name="Waldvogel A.-M."/>
            <person name="Schoenle A."/>
        </authorList>
    </citation>
    <scope>NUCLEOTIDE SEQUENCE [LARGE SCALE GENOMIC DNA]</scope>
</reference>